<organism evidence="15 16">
    <name type="scientific">Pectinatus cerevisiiphilus</name>
    <dbReference type="NCBI Taxonomy" id="86956"/>
    <lineage>
        <taxon>Bacteria</taxon>
        <taxon>Bacillati</taxon>
        <taxon>Bacillota</taxon>
        <taxon>Negativicutes</taxon>
        <taxon>Selenomonadales</taxon>
        <taxon>Selenomonadaceae</taxon>
        <taxon>Pectinatus</taxon>
    </lineage>
</organism>
<feature type="binding site" evidence="12">
    <location>
        <position position="273"/>
    </location>
    <ligand>
        <name>Mg(2+)</name>
        <dbReference type="ChEBI" id="CHEBI:18420"/>
        <label>2</label>
    </ligand>
</feature>
<comment type="similarity">
    <text evidence="2 10">Belongs to the D-alanine--D-alanine ligase family.</text>
</comment>
<comment type="cofactor">
    <cofactor evidence="12">
        <name>Mg(2+)</name>
        <dbReference type="ChEBI" id="CHEBI:18420"/>
    </cofactor>
    <cofactor evidence="12">
        <name>Mn(2+)</name>
        <dbReference type="ChEBI" id="CHEBI:29035"/>
    </cofactor>
    <text evidence="12">Binds 2 magnesium or manganese ions per subunit.</text>
</comment>
<dbReference type="PROSITE" id="PS50975">
    <property type="entry name" value="ATP_GRASP"/>
    <property type="match status" value="1"/>
</dbReference>
<dbReference type="HAMAP" id="MF_00047">
    <property type="entry name" value="Dala_Dala_lig"/>
    <property type="match status" value="1"/>
</dbReference>
<dbReference type="InterPro" id="IPR005905">
    <property type="entry name" value="D_ala_D_ala"/>
</dbReference>
<dbReference type="Gene3D" id="3.30.1490.20">
    <property type="entry name" value="ATP-grasp fold, A domain"/>
    <property type="match status" value="1"/>
</dbReference>
<dbReference type="SUPFAM" id="SSF56059">
    <property type="entry name" value="Glutathione synthetase ATP-binding domain-like"/>
    <property type="match status" value="1"/>
</dbReference>
<dbReference type="Gene3D" id="3.30.470.20">
    <property type="entry name" value="ATP-grasp fold, B domain"/>
    <property type="match status" value="1"/>
</dbReference>
<gene>
    <name evidence="10" type="primary">ddl</name>
    <name evidence="15" type="ORF">EDC37_10333</name>
</gene>
<evidence type="ECO:0000256" key="6">
    <source>
        <dbReference type="ARBA" id="ARBA00022840"/>
    </source>
</evidence>
<keyword evidence="12" id="KW-0464">Manganese</keyword>
<evidence type="ECO:0000256" key="12">
    <source>
        <dbReference type="PIRSR" id="PIRSR039102-3"/>
    </source>
</evidence>
<keyword evidence="5 13" id="KW-0547">Nucleotide-binding</keyword>
<dbReference type="PANTHER" id="PTHR23132">
    <property type="entry name" value="D-ALANINE--D-ALANINE LIGASE"/>
    <property type="match status" value="1"/>
</dbReference>
<comment type="pathway">
    <text evidence="10">Cell wall biogenesis; peptidoglycan biosynthesis.</text>
</comment>
<evidence type="ECO:0000256" key="3">
    <source>
        <dbReference type="ARBA" id="ARBA00022490"/>
    </source>
</evidence>
<dbReference type="GO" id="GO:0008716">
    <property type="term" value="F:D-alanine-D-alanine ligase activity"/>
    <property type="evidence" value="ECO:0007669"/>
    <property type="project" value="UniProtKB-UniRule"/>
</dbReference>
<sequence>MKYNKIAVVMGGPSSEAKISRLTGMAVVEALQSKGHKVVPIELHPQTIVDDVKQSGCDVVFNAVHGKYGEDGILRAVMQMIDIPCTGSDVLASALTMNKAASKRIFLSAGISTPRTLFFKDTDVENIDIKAQVADTFNFPVVVKAVDQGSSIGVVTVKNEDDFTVGMKEAFRYSREIIVEEFIKGRELTVAVYGNKEKKAMPIIEIVTANGVYDYHNKYTKGCSQHIIPAPLTKDTAEKVVQASVEACEITGCSGVARVDLILSEENIPYVLEINTVPGMTGTSLVPDTARHAGIEFPELCEMMIDMID</sequence>
<evidence type="ECO:0000256" key="11">
    <source>
        <dbReference type="PIRSR" id="PIRSR039102-1"/>
    </source>
</evidence>
<keyword evidence="4 10" id="KW-0436">Ligase</keyword>
<dbReference type="Gene3D" id="3.40.50.20">
    <property type="match status" value="1"/>
</dbReference>
<feature type="binding site" evidence="12">
    <location>
        <position position="260"/>
    </location>
    <ligand>
        <name>Mg(2+)</name>
        <dbReference type="ChEBI" id="CHEBI:18420"/>
        <label>1</label>
    </ligand>
</feature>
<evidence type="ECO:0000313" key="16">
    <source>
        <dbReference type="Proteomes" id="UP000295188"/>
    </source>
</evidence>
<evidence type="ECO:0000256" key="8">
    <source>
        <dbReference type="ARBA" id="ARBA00022984"/>
    </source>
</evidence>
<keyword evidence="6 13" id="KW-0067">ATP-binding</keyword>
<dbReference type="UniPathway" id="UPA00219"/>
<feature type="active site" evidence="11">
    <location>
        <position position="284"/>
    </location>
</feature>
<feature type="binding site" evidence="12">
    <location>
        <position position="273"/>
    </location>
    <ligand>
        <name>Mg(2+)</name>
        <dbReference type="ChEBI" id="CHEBI:18420"/>
        <label>1</label>
    </ligand>
</feature>
<dbReference type="GO" id="GO:0009252">
    <property type="term" value="P:peptidoglycan biosynthetic process"/>
    <property type="evidence" value="ECO:0007669"/>
    <property type="project" value="UniProtKB-UniRule"/>
</dbReference>
<feature type="active site" evidence="11">
    <location>
        <position position="150"/>
    </location>
</feature>
<dbReference type="AlphaFoldDB" id="A0A4R3KCB9"/>
<dbReference type="InterPro" id="IPR013815">
    <property type="entry name" value="ATP_grasp_subdomain_1"/>
</dbReference>
<proteinExistence type="inferred from homology"/>
<evidence type="ECO:0000256" key="7">
    <source>
        <dbReference type="ARBA" id="ARBA00022960"/>
    </source>
</evidence>
<dbReference type="InterPro" id="IPR000291">
    <property type="entry name" value="D-Ala_lig_Van_CS"/>
</dbReference>
<dbReference type="Pfam" id="PF07478">
    <property type="entry name" value="Dala_Dala_lig_C"/>
    <property type="match status" value="1"/>
</dbReference>
<feature type="binding site" evidence="12">
    <location>
        <position position="275"/>
    </location>
    <ligand>
        <name>Mg(2+)</name>
        <dbReference type="ChEBI" id="CHEBI:18420"/>
        <label>2</label>
    </ligand>
</feature>
<dbReference type="GO" id="GO:0005737">
    <property type="term" value="C:cytoplasm"/>
    <property type="evidence" value="ECO:0007669"/>
    <property type="project" value="UniProtKB-SubCell"/>
</dbReference>
<evidence type="ECO:0000256" key="4">
    <source>
        <dbReference type="ARBA" id="ARBA00022598"/>
    </source>
</evidence>
<evidence type="ECO:0000313" key="15">
    <source>
        <dbReference type="EMBL" id="TCS80864.1"/>
    </source>
</evidence>
<keyword evidence="12" id="KW-0479">Metal-binding</keyword>
<keyword evidence="7 10" id="KW-0133">Cell shape</keyword>
<name>A0A4R3KCB9_9FIRM</name>
<dbReference type="NCBIfam" id="NF002378">
    <property type="entry name" value="PRK01372.1"/>
    <property type="match status" value="1"/>
</dbReference>
<dbReference type="GO" id="GO:0008360">
    <property type="term" value="P:regulation of cell shape"/>
    <property type="evidence" value="ECO:0007669"/>
    <property type="project" value="UniProtKB-KW"/>
</dbReference>
<dbReference type="GO" id="GO:0005524">
    <property type="term" value="F:ATP binding"/>
    <property type="evidence" value="ECO:0007669"/>
    <property type="project" value="UniProtKB-UniRule"/>
</dbReference>
<dbReference type="EMBL" id="SMAA01000003">
    <property type="protein sequence ID" value="TCS80864.1"/>
    <property type="molecule type" value="Genomic_DNA"/>
</dbReference>
<evidence type="ECO:0000256" key="1">
    <source>
        <dbReference type="ARBA" id="ARBA00004496"/>
    </source>
</evidence>
<keyword evidence="9 10" id="KW-0961">Cell wall biogenesis/degradation</keyword>
<evidence type="ECO:0000259" key="14">
    <source>
        <dbReference type="PROSITE" id="PS50975"/>
    </source>
</evidence>
<dbReference type="InterPro" id="IPR011761">
    <property type="entry name" value="ATP-grasp"/>
</dbReference>
<evidence type="ECO:0000256" key="9">
    <source>
        <dbReference type="ARBA" id="ARBA00023316"/>
    </source>
</evidence>
<accession>A0A4R3KCB9</accession>
<keyword evidence="8 10" id="KW-0573">Peptidoglycan synthesis</keyword>
<comment type="function">
    <text evidence="10">Cell wall formation.</text>
</comment>
<dbReference type="GO" id="GO:0071555">
    <property type="term" value="P:cell wall organization"/>
    <property type="evidence" value="ECO:0007669"/>
    <property type="project" value="UniProtKB-KW"/>
</dbReference>
<keyword evidence="16" id="KW-1185">Reference proteome</keyword>
<comment type="caution">
    <text evidence="15">The sequence shown here is derived from an EMBL/GenBank/DDBJ whole genome shotgun (WGS) entry which is preliminary data.</text>
</comment>
<evidence type="ECO:0000256" key="2">
    <source>
        <dbReference type="ARBA" id="ARBA00010871"/>
    </source>
</evidence>
<feature type="domain" description="ATP-grasp" evidence="14">
    <location>
        <begin position="103"/>
        <end position="306"/>
    </location>
</feature>
<dbReference type="OrthoDB" id="9813261at2"/>
<dbReference type="EC" id="6.3.2.4" evidence="10"/>
<dbReference type="PIRSF" id="PIRSF039102">
    <property type="entry name" value="Ddl/VanB"/>
    <property type="match status" value="1"/>
</dbReference>
<feature type="active site" evidence="11">
    <location>
        <position position="16"/>
    </location>
</feature>
<dbReference type="InterPro" id="IPR016185">
    <property type="entry name" value="PreATP-grasp_dom_sf"/>
</dbReference>
<evidence type="ECO:0000256" key="5">
    <source>
        <dbReference type="ARBA" id="ARBA00022741"/>
    </source>
</evidence>
<reference evidence="15 16" key="1">
    <citation type="submission" date="2019-03" db="EMBL/GenBank/DDBJ databases">
        <title>Genomic Encyclopedia of Type Strains, Phase IV (KMG-IV): sequencing the most valuable type-strain genomes for metagenomic binning, comparative biology and taxonomic classification.</title>
        <authorList>
            <person name="Goeker M."/>
        </authorList>
    </citation>
    <scope>NUCLEOTIDE SEQUENCE [LARGE SCALE GENOMIC DNA]</scope>
    <source>
        <strain evidence="15 16">DSM 20467</strain>
    </source>
</reference>
<evidence type="ECO:0000256" key="13">
    <source>
        <dbReference type="PROSITE-ProRule" id="PRU00409"/>
    </source>
</evidence>
<dbReference type="RefSeq" id="WP_132547525.1">
    <property type="nucleotide sequence ID" value="NZ_SMAA01000003.1"/>
</dbReference>
<comment type="subcellular location">
    <subcellularLocation>
        <location evidence="1 10">Cytoplasm</location>
    </subcellularLocation>
</comment>
<dbReference type="SMART" id="SM01209">
    <property type="entry name" value="GARS_A"/>
    <property type="match status" value="1"/>
</dbReference>
<comment type="catalytic activity">
    <reaction evidence="10">
        <text>2 D-alanine + ATP = D-alanyl-D-alanine + ADP + phosphate + H(+)</text>
        <dbReference type="Rhea" id="RHEA:11224"/>
        <dbReference type="ChEBI" id="CHEBI:15378"/>
        <dbReference type="ChEBI" id="CHEBI:30616"/>
        <dbReference type="ChEBI" id="CHEBI:43474"/>
        <dbReference type="ChEBI" id="CHEBI:57416"/>
        <dbReference type="ChEBI" id="CHEBI:57822"/>
        <dbReference type="ChEBI" id="CHEBI:456216"/>
        <dbReference type="EC" id="6.3.2.4"/>
    </reaction>
</comment>
<dbReference type="InterPro" id="IPR011095">
    <property type="entry name" value="Dala_Dala_lig_C"/>
</dbReference>
<evidence type="ECO:0000256" key="10">
    <source>
        <dbReference type="HAMAP-Rule" id="MF_00047"/>
    </source>
</evidence>
<dbReference type="SUPFAM" id="SSF52440">
    <property type="entry name" value="PreATP-grasp domain"/>
    <property type="match status" value="1"/>
</dbReference>
<keyword evidence="3 10" id="KW-0963">Cytoplasm</keyword>
<keyword evidence="12" id="KW-0460">Magnesium</keyword>
<dbReference type="GO" id="GO:0046872">
    <property type="term" value="F:metal ion binding"/>
    <property type="evidence" value="ECO:0007669"/>
    <property type="project" value="UniProtKB-KW"/>
</dbReference>
<dbReference type="PANTHER" id="PTHR23132:SF23">
    <property type="entry name" value="D-ALANINE--D-ALANINE LIGASE B"/>
    <property type="match status" value="1"/>
</dbReference>
<dbReference type="PROSITE" id="PS00844">
    <property type="entry name" value="DALA_DALA_LIGASE_2"/>
    <property type="match status" value="1"/>
</dbReference>
<dbReference type="Proteomes" id="UP000295188">
    <property type="component" value="Unassembled WGS sequence"/>
</dbReference>
<dbReference type="NCBIfam" id="TIGR01205">
    <property type="entry name" value="D_ala_D_alaTIGR"/>
    <property type="match status" value="1"/>
</dbReference>
<protein>
    <recommendedName>
        <fullName evidence="10">D-alanine--D-alanine ligase</fullName>
        <ecNumber evidence="10">6.3.2.4</ecNumber>
    </recommendedName>
    <alternativeName>
        <fullName evidence="10">D-Ala-D-Ala ligase</fullName>
    </alternativeName>
    <alternativeName>
        <fullName evidence="10">D-alanylalanine synthetase</fullName>
    </alternativeName>
</protein>